<gene>
    <name evidence="1" type="ORF">ABEB36_004033</name>
</gene>
<organism evidence="1 2">
    <name type="scientific">Hypothenemus hampei</name>
    <name type="common">Coffee berry borer</name>
    <dbReference type="NCBI Taxonomy" id="57062"/>
    <lineage>
        <taxon>Eukaryota</taxon>
        <taxon>Metazoa</taxon>
        <taxon>Ecdysozoa</taxon>
        <taxon>Arthropoda</taxon>
        <taxon>Hexapoda</taxon>
        <taxon>Insecta</taxon>
        <taxon>Pterygota</taxon>
        <taxon>Neoptera</taxon>
        <taxon>Endopterygota</taxon>
        <taxon>Coleoptera</taxon>
        <taxon>Polyphaga</taxon>
        <taxon>Cucujiformia</taxon>
        <taxon>Curculionidae</taxon>
        <taxon>Scolytinae</taxon>
        <taxon>Hypothenemus</taxon>
    </lineage>
</organism>
<name>A0ABD1F5Q6_HYPHA</name>
<reference evidence="1 2" key="1">
    <citation type="submission" date="2024-05" db="EMBL/GenBank/DDBJ databases">
        <title>Genetic variation in Jamaican populations of the coffee berry borer (Hypothenemus hampei).</title>
        <authorList>
            <person name="Errbii M."/>
            <person name="Myrie A."/>
        </authorList>
    </citation>
    <scope>NUCLEOTIDE SEQUENCE [LARGE SCALE GENOMIC DNA]</scope>
    <source>
        <strain evidence="1">JA-Hopewell-2020-01-JO</strain>
        <tissue evidence="1">Whole body</tissue>
    </source>
</reference>
<sequence>MGALAINGSFKEILQKIVNYQTNVAVIPSETSLLIVFGEQEKVRILQFSPGSTNELTFIQNITVTNPIHVALWRQHQSVYLSIVDQSTETSTGTPKTSNIKIYKWLGKHFDQIQIIELKGIKKVVPFNIHGTLYLAAVKHDLEMGHKSYSEIWKFDVHLMIFMPFQQLFTNGCNDIKYFRAKLHGETHHFLVVVHFFNDTEKSANDLETKSVIYIYENDYFIPFESLETNVLEWQPIHDMQDNTALFGLTSESLRSFQYDGWNFLENTVKFNNSHQWDIKAVHSYTIQNEEVLACDHCNSTIVYSINFTSSNFLKDKYLELLSWCNETFSLIQEPLPLLSQESSLLSMSRGDQEISMDEDQTPQQSAAFTKSEETLYSIENSLEGIIFSDNNLTILEGNFEVDTINFNQNASIDSVYISSINDINIDELLENVLNIQEGFEWNNNMEIEELVVNNEFKVNIFNENPIESYIMLNNDSVIKNLTIHGTATFERDLKVENVLNSIEITESNLLLKEGNQRFEGNLNIEKVTIEKLISKLEDSLPNTQEKISYIKHLTVEDLQIGGLLNRVYIPSLAKHALKKVGNQILNTTFTFESLEVSNLLSKNVRLTDFIFTNSGEYDISNSVEFLQPLKVKYLEVVDHLNNISVSDEGTLDLLLSESNDVQYITGKKTFEHDLIVTNSIFQHDYINNSQLQRINPVKIYENSFEVNGDLEINGQMSVIKKIKMNDIKTFTENNSFEEIMEYGIKLSDHEIPVHLTFLQTLETNDIITDKINDLNPNQWLQENDELQSVLGQKRFLGDLNLDGPMTAYKINNIDIQELENSSLKINGDQEILGEFQVDTIIAPEVIENNVSEFKTLVMKGDLALEHINTTILQVNGLINSIDVTKFFKNLVKSDNTDFKIMGRKTFKELHVENLIITEPSHDIPQLLRQVINNNIKINKDLDLFKNISISHLKYGGTLNNITPKDFNEMMNLYSDEEDIFIKSNMEYDHFIVVGDVFIDDECINGKNITSIEKDTVKNNEDHEFSKITIGDTIFAHKNVHLHGNIENLDLDNIVISNMNESVTIEDKIYNGKINVTGILNIPDTFNGIDLKKFCAFSNGNNNFNNLQVEGDVMFSKCPQILNVNGLNIKNLLKTVWFVDKPVKLLRNLYVNYVTFNNSVVVQTYVDGTNLSLLSKNYLSKSKDQLISASYSFTKVTFTNISAPSLTTNLINGISLENKLKNIILQNKTQIFENFTVFEQVSADEISGNFTLNKMNLTTEIMRYDQENIVTGKKTFENLHVDVLNLRHDIKIQNVEILNFLDNVVLRKGSYNIIGKKILNNATFKKGLSLRGKLNDDYFTDKTVMLDNVAQIITGKKTFINQKNSKLKSVRISGLVNGIDLKTLILNKTDNSNANSEMIFNGPIVLKNINIAKYKNINVTLLMEKMNNLRDLSIYKNRFYKLLDASSAIESSVQNQSTTFKYYKEVLEITNVDDIFGLTCADGVFRIVSITLQNSTCSFKTYEWDSRVTNFVLTGEYIELQMNQNIQFVQEVSFAGKQYIYMQHVNNDNKDYSGSLMEVVNSSNVSKVITIDKMEIDSLLAFRHPNKSVPCLASISHKLHKVSIMCYVEERFRWDQTISLPGVYEGAVIESSDSVFLIFTMVRKGLSQEPSVIIFKGTNETSDFEMFQTIFEGSDLNGLAAATISDVPYIALSYGSHLSTMEPGWITIKKINITKNLFTTWQHIPVTAPLKVEFITKATFEPLLLVPTSDPNAPLQIYKYDGVAGFKRVIKGTSLPINAKIKIISNGHFLAVLQKKKKRGIILGGVVKGSLNRLP</sequence>
<dbReference type="EMBL" id="JBDJPC010000003">
    <property type="protein sequence ID" value="KAL1509270.1"/>
    <property type="molecule type" value="Genomic_DNA"/>
</dbReference>
<comment type="caution">
    <text evidence="1">The sequence shown here is derived from an EMBL/GenBank/DDBJ whole genome shotgun (WGS) entry which is preliminary data.</text>
</comment>
<dbReference type="PANTHER" id="PTHR15261">
    <property type="entry name" value="THROMBOSPONDIN-TYPE LAMININ G DOMAIN AND EAR REPEAT-CONTAINING"/>
    <property type="match status" value="1"/>
</dbReference>
<protein>
    <submittedName>
        <fullName evidence="1">Uncharacterized protein</fullName>
    </submittedName>
</protein>
<dbReference type="PANTHER" id="PTHR15261:SF4">
    <property type="entry name" value="THROMBOSPONDIN-TYPE LAMININ G DOMAIN AND EAR REPEAT-CONTAINING PROTEIN"/>
    <property type="match status" value="1"/>
</dbReference>
<dbReference type="Proteomes" id="UP001566132">
    <property type="component" value="Unassembled WGS sequence"/>
</dbReference>
<evidence type="ECO:0000313" key="1">
    <source>
        <dbReference type="EMBL" id="KAL1509270.1"/>
    </source>
</evidence>
<evidence type="ECO:0000313" key="2">
    <source>
        <dbReference type="Proteomes" id="UP001566132"/>
    </source>
</evidence>
<accession>A0ABD1F5Q6</accession>
<proteinExistence type="predicted"/>
<keyword evidence="2" id="KW-1185">Reference proteome</keyword>